<dbReference type="GO" id="GO:0043565">
    <property type="term" value="F:sequence-specific DNA binding"/>
    <property type="evidence" value="ECO:0007669"/>
    <property type="project" value="InterPro"/>
</dbReference>
<dbReference type="RefSeq" id="WP_095489719.1">
    <property type="nucleotide sequence ID" value="NZ_NPKI01000052.1"/>
</dbReference>
<evidence type="ECO:0000313" key="1">
    <source>
        <dbReference type="EMBL" id="PAP97581.1"/>
    </source>
</evidence>
<name>A0AB36QZW0_9HYPH</name>
<evidence type="ECO:0008006" key="3">
    <source>
        <dbReference type="Google" id="ProtNLM"/>
    </source>
</evidence>
<dbReference type="Proteomes" id="UP000216215">
    <property type="component" value="Unassembled WGS sequence"/>
</dbReference>
<dbReference type="InterPro" id="IPR010921">
    <property type="entry name" value="Trp_repressor/repl_initiator"/>
</dbReference>
<dbReference type="GO" id="GO:0006313">
    <property type="term" value="P:DNA transposition"/>
    <property type="evidence" value="ECO:0007669"/>
    <property type="project" value="InterPro"/>
</dbReference>
<dbReference type="SUPFAM" id="SSF48295">
    <property type="entry name" value="TrpR-like"/>
    <property type="match status" value="1"/>
</dbReference>
<proteinExistence type="predicted"/>
<dbReference type="PANTHER" id="PTHR37936:SF3">
    <property type="entry name" value="TRANSPOSASE INSC FOR INSERTION ELEMENT IS2A-RELATED"/>
    <property type="match status" value="1"/>
</dbReference>
<keyword evidence="2" id="KW-1185">Reference proteome</keyword>
<dbReference type="Pfam" id="PF01527">
    <property type="entry name" value="HTH_Tnp_1"/>
    <property type="match status" value="1"/>
</dbReference>
<dbReference type="EMBL" id="NPKI01000052">
    <property type="protein sequence ID" value="PAP97581.1"/>
    <property type="molecule type" value="Genomic_DNA"/>
</dbReference>
<comment type="caution">
    <text evidence="1">The sequence shown here is derived from an EMBL/GenBank/DDBJ whole genome shotgun (WGS) entry which is preliminary data.</text>
</comment>
<dbReference type="GO" id="GO:0004803">
    <property type="term" value="F:transposase activity"/>
    <property type="evidence" value="ECO:0007669"/>
    <property type="project" value="InterPro"/>
</dbReference>
<sequence length="130" mass="14607">MERDGKMGVQLDVSSTGYAGRLEVIEGRTGRRRRTDAEKSRIVAESLQPGVQLAEVARKYGATRWQIYDWRKRLRNGSLALPESMAAAPGFAALLVEEPPPQPRLRRTYLPGILSGGFLVWRRRRCGQSP</sequence>
<dbReference type="AlphaFoldDB" id="A0AB36QZW0"/>
<protein>
    <recommendedName>
        <fullName evidence="3">Transposase</fullName>
    </recommendedName>
</protein>
<dbReference type="InterPro" id="IPR002514">
    <property type="entry name" value="Transposase_8"/>
</dbReference>
<dbReference type="PANTHER" id="PTHR37936">
    <property type="entry name" value="TRANSPOSASE INSC FOR INSERTION ELEMENT IS2A-RELATED"/>
    <property type="match status" value="1"/>
</dbReference>
<evidence type="ECO:0000313" key="2">
    <source>
        <dbReference type="Proteomes" id="UP000216215"/>
    </source>
</evidence>
<accession>A0AB36QZW0</accession>
<gene>
    <name evidence="1" type="ORF">CIT25_35365</name>
</gene>
<organism evidence="1 2">
    <name type="scientific">Mesorhizobium mediterraneum</name>
    <dbReference type="NCBI Taxonomy" id="43617"/>
    <lineage>
        <taxon>Bacteria</taxon>
        <taxon>Pseudomonadati</taxon>
        <taxon>Pseudomonadota</taxon>
        <taxon>Alphaproteobacteria</taxon>
        <taxon>Hyphomicrobiales</taxon>
        <taxon>Phyllobacteriaceae</taxon>
        <taxon>Mesorhizobium</taxon>
    </lineage>
</organism>
<reference evidence="2" key="1">
    <citation type="submission" date="2017-08" db="EMBL/GenBank/DDBJ databases">
        <title>Mesorhizobium wenxinae sp. nov., a novel rhizobial species isolated from root nodules of chickpea (Cicer arietinum L.).</title>
        <authorList>
            <person name="Zhang J."/>
        </authorList>
    </citation>
    <scope>NUCLEOTIDE SEQUENCE [LARGE SCALE GENOMIC DNA]</scope>
    <source>
        <strain evidence="2">USDA 3392</strain>
    </source>
</reference>